<protein>
    <recommendedName>
        <fullName evidence="2">Reverse transcriptase zinc-binding domain-containing protein</fullName>
    </recommendedName>
</protein>
<comment type="caution">
    <text evidence="3">The sequence shown here is derived from an EMBL/GenBank/DDBJ whole genome shotgun (WGS) entry which is preliminary data.</text>
</comment>
<sequence>AYQAPRGWRLDPEAAQAPKQLARLYYQFKTGHAPTAAYLHRIGARDSPRCGECSESRETVAHLLFNCRQWRRQREALYKALDEVKVSRPAPTEEAPEARLFADPKAIKALLEFREAVRASQSEQQAAEEALQGDSWGIEAMEEDEQEGEG</sequence>
<feature type="region of interest" description="Disordered" evidence="1">
    <location>
        <begin position="121"/>
        <end position="150"/>
    </location>
</feature>
<dbReference type="Pfam" id="PF13966">
    <property type="entry name" value="zf-RVT"/>
    <property type="match status" value="1"/>
</dbReference>
<keyword evidence="4" id="KW-1185">Reference proteome</keyword>
<dbReference type="EMBL" id="PDNB01000235">
    <property type="protein sequence ID" value="PGG97960.1"/>
    <property type="molecule type" value="Genomic_DNA"/>
</dbReference>
<dbReference type="AlphaFoldDB" id="A0A2B7WN58"/>
<organism evidence="3 4">
    <name type="scientific">Helicocarpus griseus UAMH5409</name>
    <dbReference type="NCBI Taxonomy" id="1447875"/>
    <lineage>
        <taxon>Eukaryota</taxon>
        <taxon>Fungi</taxon>
        <taxon>Dikarya</taxon>
        <taxon>Ascomycota</taxon>
        <taxon>Pezizomycotina</taxon>
        <taxon>Eurotiomycetes</taxon>
        <taxon>Eurotiomycetidae</taxon>
        <taxon>Onygenales</taxon>
        <taxon>Ajellomycetaceae</taxon>
        <taxon>Helicocarpus</taxon>
    </lineage>
</organism>
<feature type="compositionally biased region" description="Low complexity" evidence="1">
    <location>
        <begin position="121"/>
        <end position="130"/>
    </location>
</feature>
<evidence type="ECO:0000313" key="3">
    <source>
        <dbReference type="EMBL" id="PGG97960.1"/>
    </source>
</evidence>
<dbReference type="Proteomes" id="UP000223968">
    <property type="component" value="Unassembled WGS sequence"/>
</dbReference>
<accession>A0A2B7WN58</accession>
<feature type="compositionally biased region" description="Acidic residues" evidence="1">
    <location>
        <begin position="140"/>
        <end position="150"/>
    </location>
</feature>
<reference evidence="3 4" key="1">
    <citation type="submission" date="2017-10" db="EMBL/GenBank/DDBJ databases">
        <title>Comparative genomics in systemic dimorphic fungi from Ajellomycetaceae.</title>
        <authorList>
            <person name="Munoz J.F."/>
            <person name="Mcewen J.G."/>
            <person name="Clay O.K."/>
            <person name="Cuomo C.A."/>
        </authorList>
    </citation>
    <scope>NUCLEOTIDE SEQUENCE [LARGE SCALE GENOMIC DNA]</scope>
    <source>
        <strain evidence="3 4">UAMH5409</strain>
    </source>
</reference>
<dbReference type="InterPro" id="IPR026960">
    <property type="entry name" value="RVT-Znf"/>
</dbReference>
<name>A0A2B7WN58_9EURO</name>
<feature type="non-terminal residue" evidence="3">
    <location>
        <position position="1"/>
    </location>
</feature>
<evidence type="ECO:0000259" key="2">
    <source>
        <dbReference type="Pfam" id="PF13966"/>
    </source>
</evidence>
<evidence type="ECO:0000256" key="1">
    <source>
        <dbReference type="SAM" id="MobiDB-lite"/>
    </source>
</evidence>
<evidence type="ECO:0000313" key="4">
    <source>
        <dbReference type="Proteomes" id="UP000223968"/>
    </source>
</evidence>
<gene>
    <name evidence="3" type="ORF">AJ79_09015</name>
</gene>
<proteinExistence type="predicted"/>
<dbReference type="OrthoDB" id="4226915at2759"/>
<feature type="domain" description="Reverse transcriptase zinc-binding" evidence="2">
    <location>
        <begin position="17"/>
        <end position="68"/>
    </location>
</feature>